<feature type="region of interest" description="Disordered" evidence="1">
    <location>
        <begin position="1"/>
        <end position="30"/>
    </location>
</feature>
<name>A0A2U1ZV75_9MICO</name>
<reference evidence="2 3" key="1">
    <citation type="submission" date="2018-03" db="EMBL/GenBank/DDBJ databases">
        <title>Genome assembly of novel Miniimonas species PCH200.</title>
        <authorList>
            <person name="Thakur V."/>
            <person name="Kumar V."/>
            <person name="Singh D."/>
        </authorList>
    </citation>
    <scope>NUCLEOTIDE SEQUENCE [LARGE SCALE GENOMIC DNA]</scope>
    <source>
        <strain evidence="2 3">PCH200</strain>
    </source>
</reference>
<dbReference type="OrthoDB" id="9856079at2"/>
<evidence type="ECO:0000313" key="2">
    <source>
        <dbReference type="EMBL" id="PWD50879.1"/>
    </source>
</evidence>
<evidence type="ECO:0000256" key="1">
    <source>
        <dbReference type="SAM" id="MobiDB-lite"/>
    </source>
</evidence>
<proteinExistence type="predicted"/>
<feature type="compositionally biased region" description="Basic and acidic residues" evidence="1">
    <location>
        <begin position="19"/>
        <end position="29"/>
    </location>
</feature>
<dbReference type="RefSeq" id="WP_109229261.1">
    <property type="nucleotide sequence ID" value="NZ_PYHR01000002.1"/>
</dbReference>
<keyword evidence="3" id="KW-1185">Reference proteome</keyword>
<dbReference type="AlphaFoldDB" id="A0A2U1ZV75"/>
<accession>A0A2U1ZV75</accession>
<sequence>MRYNRESIPDSISELDGGGGHEDERRGSTDRATVIVTVEGDLPEVLPALREAGLVVERTLTSLSIVVGTVDVDGERAIASISGVHVEREQTIALGPPGGPQ</sequence>
<organism evidence="2 3">
    <name type="scientific">Serinibacter arcticus</name>
    <dbReference type="NCBI Taxonomy" id="1655435"/>
    <lineage>
        <taxon>Bacteria</taxon>
        <taxon>Bacillati</taxon>
        <taxon>Actinomycetota</taxon>
        <taxon>Actinomycetes</taxon>
        <taxon>Micrococcales</taxon>
        <taxon>Beutenbergiaceae</taxon>
        <taxon>Serinibacter</taxon>
    </lineage>
</organism>
<evidence type="ECO:0008006" key="4">
    <source>
        <dbReference type="Google" id="ProtNLM"/>
    </source>
</evidence>
<protein>
    <recommendedName>
        <fullName evidence="4">ACT domain-containing protein</fullName>
    </recommendedName>
</protein>
<evidence type="ECO:0000313" key="3">
    <source>
        <dbReference type="Proteomes" id="UP000245166"/>
    </source>
</evidence>
<comment type="caution">
    <text evidence="2">The sequence shown here is derived from an EMBL/GenBank/DDBJ whole genome shotgun (WGS) entry which is preliminary data.</text>
</comment>
<dbReference type="Proteomes" id="UP000245166">
    <property type="component" value="Unassembled WGS sequence"/>
</dbReference>
<dbReference type="EMBL" id="PYHR01000002">
    <property type="protein sequence ID" value="PWD50879.1"/>
    <property type="molecule type" value="Genomic_DNA"/>
</dbReference>
<gene>
    <name evidence="2" type="ORF">C8046_09665</name>
</gene>